<dbReference type="PaxDb" id="29760-VIT_05s0049g00590.t01"/>
<organism evidence="2 3">
    <name type="scientific">Vitis vinifera</name>
    <name type="common">Grape</name>
    <dbReference type="NCBI Taxonomy" id="29760"/>
    <lineage>
        <taxon>Eukaryota</taxon>
        <taxon>Viridiplantae</taxon>
        <taxon>Streptophyta</taxon>
        <taxon>Embryophyta</taxon>
        <taxon>Tracheophyta</taxon>
        <taxon>Spermatophyta</taxon>
        <taxon>Magnoliopsida</taxon>
        <taxon>eudicotyledons</taxon>
        <taxon>Gunneridae</taxon>
        <taxon>Pentapetalae</taxon>
        <taxon>rosids</taxon>
        <taxon>Vitales</taxon>
        <taxon>Vitaceae</taxon>
        <taxon>Viteae</taxon>
        <taxon>Vitis</taxon>
    </lineage>
</organism>
<evidence type="ECO:0000256" key="1">
    <source>
        <dbReference type="SAM" id="MobiDB-lite"/>
    </source>
</evidence>
<name>D7SZE1_VITVI</name>
<dbReference type="AlphaFoldDB" id="D7SZE1"/>
<dbReference type="EMBL" id="FN595496">
    <property type="protein sequence ID" value="CBI23618.3"/>
    <property type="molecule type" value="Genomic_DNA"/>
</dbReference>
<accession>D7SZE1</accession>
<dbReference type="InParanoid" id="D7SZE1"/>
<evidence type="ECO:0000313" key="2">
    <source>
        <dbReference type="EMBL" id="CBI23618.3"/>
    </source>
</evidence>
<protein>
    <submittedName>
        <fullName evidence="2">Uncharacterized protein</fullName>
    </submittedName>
</protein>
<proteinExistence type="predicted"/>
<dbReference type="HOGENOM" id="CLU_3321059_0_0_1"/>
<keyword evidence="3" id="KW-1185">Reference proteome</keyword>
<feature type="region of interest" description="Disordered" evidence="1">
    <location>
        <begin position="1"/>
        <end position="39"/>
    </location>
</feature>
<dbReference type="Proteomes" id="UP000009183">
    <property type="component" value="Chromosome 5"/>
</dbReference>
<evidence type="ECO:0000313" key="3">
    <source>
        <dbReference type="Proteomes" id="UP000009183"/>
    </source>
</evidence>
<reference evidence="3" key="1">
    <citation type="journal article" date="2007" name="Nature">
        <title>The grapevine genome sequence suggests ancestral hexaploidization in major angiosperm phyla.</title>
        <authorList>
            <consortium name="The French-Italian Public Consortium for Grapevine Genome Characterization."/>
            <person name="Jaillon O."/>
            <person name="Aury J.-M."/>
            <person name="Noel B."/>
            <person name="Policriti A."/>
            <person name="Clepet C."/>
            <person name="Casagrande A."/>
            <person name="Choisne N."/>
            <person name="Aubourg S."/>
            <person name="Vitulo N."/>
            <person name="Jubin C."/>
            <person name="Vezzi A."/>
            <person name="Legeai F."/>
            <person name="Hugueney P."/>
            <person name="Dasilva C."/>
            <person name="Horner D."/>
            <person name="Mica E."/>
            <person name="Jublot D."/>
            <person name="Poulain J."/>
            <person name="Bruyere C."/>
            <person name="Billault A."/>
            <person name="Segurens B."/>
            <person name="Gouyvenoux M."/>
            <person name="Ugarte E."/>
            <person name="Cattonaro F."/>
            <person name="Anthouard V."/>
            <person name="Vico V."/>
            <person name="Del Fabbro C."/>
            <person name="Alaux M."/>
            <person name="Di Gaspero G."/>
            <person name="Dumas V."/>
            <person name="Felice N."/>
            <person name="Paillard S."/>
            <person name="Juman I."/>
            <person name="Moroldo M."/>
            <person name="Scalabrin S."/>
            <person name="Canaguier A."/>
            <person name="Le Clainche I."/>
            <person name="Malacrida G."/>
            <person name="Durand E."/>
            <person name="Pesole G."/>
            <person name="Laucou V."/>
            <person name="Chatelet P."/>
            <person name="Merdinoglu D."/>
            <person name="Delledonne M."/>
            <person name="Pezzotti M."/>
            <person name="Lecharny A."/>
            <person name="Scarpelli C."/>
            <person name="Artiguenave F."/>
            <person name="Pe M.E."/>
            <person name="Valle G."/>
            <person name="Morgante M."/>
            <person name="Caboche M."/>
            <person name="Adam-Blondon A.-F."/>
            <person name="Weissenbach J."/>
            <person name="Quetier F."/>
            <person name="Wincker P."/>
        </authorList>
    </citation>
    <scope>NUCLEOTIDE SEQUENCE [LARGE SCALE GENOMIC DNA]</scope>
    <source>
        <strain evidence="3">cv. Pinot noir / PN40024</strain>
    </source>
</reference>
<gene>
    <name evidence="2" type="ordered locus">VIT_05s0049g00590</name>
</gene>
<sequence>MTVFPQPNAPGMAQISPKTEGKRASRTRCPVSSGVSGLL</sequence>